<evidence type="ECO:0000313" key="11">
    <source>
        <dbReference type="Proteomes" id="UP000054097"/>
    </source>
</evidence>
<evidence type="ECO:0000256" key="5">
    <source>
        <dbReference type="ARBA" id="ARBA00022737"/>
    </source>
</evidence>
<dbReference type="InterPro" id="IPR044066">
    <property type="entry name" value="TRIAD_supradom"/>
</dbReference>
<dbReference type="HOGENOM" id="CLU_057738_2_0_1"/>
<reference evidence="10 11" key="1">
    <citation type="submission" date="2014-04" db="EMBL/GenBank/DDBJ databases">
        <authorList>
            <consortium name="DOE Joint Genome Institute"/>
            <person name="Kuo A."/>
            <person name="Zuccaro A."/>
            <person name="Kohler A."/>
            <person name="Nagy L.G."/>
            <person name="Floudas D."/>
            <person name="Copeland A."/>
            <person name="Barry K.W."/>
            <person name="Cichocki N."/>
            <person name="Veneault-Fourrey C."/>
            <person name="LaButti K."/>
            <person name="Lindquist E.A."/>
            <person name="Lipzen A."/>
            <person name="Lundell T."/>
            <person name="Morin E."/>
            <person name="Murat C."/>
            <person name="Sun H."/>
            <person name="Tunlid A."/>
            <person name="Henrissat B."/>
            <person name="Grigoriev I.V."/>
            <person name="Hibbett D.S."/>
            <person name="Martin F."/>
            <person name="Nordberg H.P."/>
            <person name="Cantor M.N."/>
            <person name="Hua S.X."/>
        </authorList>
    </citation>
    <scope>NUCLEOTIDE SEQUENCE [LARGE SCALE GENOMIC DNA]</scope>
    <source>
        <strain evidence="10 11">MAFF 305830</strain>
    </source>
</reference>
<reference evidence="11" key="2">
    <citation type="submission" date="2015-01" db="EMBL/GenBank/DDBJ databases">
        <title>Evolutionary Origins and Diversification of the Mycorrhizal Mutualists.</title>
        <authorList>
            <consortium name="DOE Joint Genome Institute"/>
            <consortium name="Mycorrhizal Genomics Consortium"/>
            <person name="Kohler A."/>
            <person name="Kuo A."/>
            <person name="Nagy L.G."/>
            <person name="Floudas D."/>
            <person name="Copeland A."/>
            <person name="Barry K.W."/>
            <person name="Cichocki N."/>
            <person name="Veneault-Fourrey C."/>
            <person name="LaButti K."/>
            <person name="Lindquist E.A."/>
            <person name="Lipzen A."/>
            <person name="Lundell T."/>
            <person name="Morin E."/>
            <person name="Murat C."/>
            <person name="Riley R."/>
            <person name="Ohm R."/>
            <person name="Sun H."/>
            <person name="Tunlid A."/>
            <person name="Henrissat B."/>
            <person name="Grigoriev I.V."/>
            <person name="Hibbett D.S."/>
            <person name="Martin F."/>
        </authorList>
    </citation>
    <scope>NUCLEOTIDE SEQUENCE [LARGE SCALE GENOMIC DNA]</scope>
    <source>
        <strain evidence="11">MAFF 305830</strain>
    </source>
</reference>
<dbReference type="STRING" id="933852.A0A0C2X709"/>
<dbReference type="AlphaFoldDB" id="A0A0C2X709"/>
<dbReference type="Pfam" id="PF01485">
    <property type="entry name" value="IBR"/>
    <property type="match status" value="1"/>
</dbReference>
<evidence type="ECO:0000256" key="1">
    <source>
        <dbReference type="ARBA" id="ARBA00001798"/>
    </source>
</evidence>
<dbReference type="GO" id="GO:0008270">
    <property type="term" value="F:zinc ion binding"/>
    <property type="evidence" value="ECO:0007669"/>
    <property type="project" value="UniProtKB-KW"/>
</dbReference>
<keyword evidence="6" id="KW-0863">Zinc-finger</keyword>
<dbReference type="EC" id="2.3.2.31" evidence="2"/>
<accession>A0A0C2X709</accession>
<evidence type="ECO:0000259" key="9">
    <source>
        <dbReference type="PROSITE" id="PS51873"/>
    </source>
</evidence>
<proteinExistence type="predicted"/>
<evidence type="ECO:0000256" key="2">
    <source>
        <dbReference type="ARBA" id="ARBA00012251"/>
    </source>
</evidence>
<dbReference type="CDD" id="cd20335">
    <property type="entry name" value="BRcat_RBR"/>
    <property type="match status" value="1"/>
</dbReference>
<dbReference type="EMBL" id="KN824277">
    <property type="protein sequence ID" value="KIM33883.1"/>
    <property type="molecule type" value="Genomic_DNA"/>
</dbReference>
<dbReference type="Proteomes" id="UP000054097">
    <property type="component" value="Unassembled WGS sequence"/>
</dbReference>
<gene>
    <name evidence="10" type="ORF">M408DRAFT_86888</name>
</gene>
<dbReference type="Gene3D" id="1.20.120.1750">
    <property type="match status" value="1"/>
</dbReference>
<dbReference type="GO" id="GO:0061630">
    <property type="term" value="F:ubiquitin protein ligase activity"/>
    <property type="evidence" value="ECO:0007669"/>
    <property type="project" value="UniProtKB-EC"/>
</dbReference>
<evidence type="ECO:0000256" key="8">
    <source>
        <dbReference type="ARBA" id="ARBA00022833"/>
    </source>
</evidence>
<keyword evidence="3" id="KW-0808">Transferase</keyword>
<dbReference type="InterPro" id="IPR002867">
    <property type="entry name" value="IBR_dom"/>
</dbReference>
<feature type="domain" description="RING-type" evidence="9">
    <location>
        <begin position="11"/>
        <end position="204"/>
    </location>
</feature>
<dbReference type="OrthoDB" id="1431934at2759"/>
<evidence type="ECO:0000256" key="7">
    <source>
        <dbReference type="ARBA" id="ARBA00022786"/>
    </source>
</evidence>
<dbReference type="InterPro" id="IPR031127">
    <property type="entry name" value="E3_UB_ligase_RBR"/>
</dbReference>
<name>A0A0C2X709_SERVB</name>
<keyword evidence="5" id="KW-0677">Repeat</keyword>
<dbReference type="Gene3D" id="3.30.40.10">
    <property type="entry name" value="Zinc/RING finger domain, C3HC4 (zinc finger)"/>
    <property type="match status" value="1"/>
</dbReference>
<dbReference type="GO" id="GO:0016567">
    <property type="term" value="P:protein ubiquitination"/>
    <property type="evidence" value="ECO:0007669"/>
    <property type="project" value="InterPro"/>
</dbReference>
<evidence type="ECO:0000256" key="4">
    <source>
        <dbReference type="ARBA" id="ARBA00022723"/>
    </source>
</evidence>
<protein>
    <recommendedName>
        <fullName evidence="2">RBR-type E3 ubiquitin transferase</fullName>
        <ecNumber evidence="2">2.3.2.31</ecNumber>
    </recommendedName>
</protein>
<dbReference type="PROSITE" id="PS51873">
    <property type="entry name" value="TRIAD"/>
    <property type="match status" value="1"/>
</dbReference>
<dbReference type="PANTHER" id="PTHR11685">
    <property type="entry name" value="RBR FAMILY RING FINGER AND IBR DOMAIN-CONTAINING"/>
    <property type="match status" value="1"/>
</dbReference>
<organism evidence="10 11">
    <name type="scientific">Serendipita vermifera MAFF 305830</name>
    <dbReference type="NCBI Taxonomy" id="933852"/>
    <lineage>
        <taxon>Eukaryota</taxon>
        <taxon>Fungi</taxon>
        <taxon>Dikarya</taxon>
        <taxon>Basidiomycota</taxon>
        <taxon>Agaricomycotina</taxon>
        <taxon>Agaricomycetes</taxon>
        <taxon>Sebacinales</taxon>
        <taxon>Serendipitaceae</taxon>
        <taxon>Serendipita</taxon>
    </lineage>
</organism>
<evidence type="ECO:0000256" key="6">
    <source>
        <dbReference type="ARBA" id="ARBA00022771"/>
    </source>
</evidence>
<evidence type="ECO:0000313" key="10">
    <source>
        <dbReference type="EMBL" id="KIM33883.1"/>
    </source>
</evidence>
<evidence type="ECO:0000256" key="3">
    <source>
        <dbReference type="ARBA" id="ARBA00022679"/>
    </source>
</evidence>
<comment type="catalytic activity">
    <reaction evidence="1">
        <text>[E2 ubiquitin-conjugating enzyme]-S-ubiquitinyl-L-cysteine + [acceptor protein]-L-lysine = [E2 ubiquitin-conjugating enzyme]-L-cysteine + [acceptor protein]-N(6)-ubiquitinyl-L-lysine.</text>
        <dbReference type="EC" id="2.3.2.31"/>
    </reaction>
</comment>
<dbReference type="InterPro" id="IPR013083">
    <property type="entry name" value="Znf_RING/FYVE/PHD"/>
</dbReference>
<sequence>MSRGTSDIVESTRECKICWDNDQFPSIPPTGTCLHPPQVCGVCLRKHTSHILRHETRNRCLEEGCISEFSHVDLQKWADPVVWQRYFIADLAKDEHFVQCLRGDCHFGQFHVGGDKEPIVKCYRCGAKQCFIHRVPWHMGVTCAQWKRSENNENNRKSRRMILKETRNCPSCKVPIHKIEGCDLMTCKCTFRLYVSHTCGSDND</sequence>
<keyword evidence="4" id="KW-0479">Metal-binding</keyword>
<keyword evidence="8" id="KW-0862">Zinc</keyword>
<keyword evidence="7" id="KW-0833">Ubl conjugation pathway</keyword>
<keyword evidence="11" id="KW-1185">Reference proteome</keyword>
<dbReference type="SUPFAM" id="SSF57850">
    <property type="entry name" value="RING/U-box"/>
    <property type="match status" value="2"/>
</dbReference>